<dbReference type="PANTHER" id="PTHR12677:SF59">
    <property type="entry name" value="GOLGI APPARATUS MEMBRANE PROTEIN TVP38-RELATED"/>
    <property type="match status" value="1"/>
</dbReference>
<comment type="similarity">
    <text evidence="6">Belongs to the TVP38/TMEM64 family.</text>
</comment>
<dbReference type="AlphaFoldDB" id="A0A1H2V7E5"/>
<evidence type="ECO:0000256" key="2">
    <source>
        <dbReference type="ARBA" id="ARBA00022475"/>
    </source>
</evidence>
<dbReference type="Proteomes" id="UP000199488">
    <property type="component" value="Unassembled WGS sequence"/>
</dbReference>
<dbReference type="RefSeq" id="WP_091614378.1">
    <property type="nucleotide sequence ID" value="NZ_FNNC01000004.1"/>
</dbReference>
<sequence length="217" mass="24688">MRSRMNITKGFLFIAALIGLYYLFNIRMSIRPTEIQNFITSFGWISPFVFLLAYTLGPFIYFPSSLLSITASITYGIWPGILYIWTGALGGATSGYFIGRFMGKTIFSKRQIPWNPRMKYLMENHGFFVVLVLRLVPLMGFSMLSYLSGFSKIKYPHFISATMIGIIPGMMMYGTFGESIVSGNRVLLWIALALLLILSTAGFFLRKKIKRWLGMQP</sequence>
<feature type="transmembrane region" description="Helical" evidence="6">
    <location>
        <begin position="126"/>
        <end position="148"/>
    </location>
</feature>
<organism evidence="8 9">
    <name type="scientific">Marinococcus luteus</name>
    <dbReference type="NCBI Taxonomy" id="1122204"/>
    <lineage>
        <taxon>Bacteria</taxon>
        <taxon>Bacillati</taxon>
        <taxon>Bacillota</taxon>
        <taxon>Bacilli</taxon>
        <taxon>Bacillales</taxon>
        <taxon>Bacillaceae</taxon>
        <taxon>Marinococcus</taxon>
    </lineage>
</organism>
<evidence type="ECO:0000256" key="6">
    <source>
        <dbReference type="RuleBase" id="RU366058"/>
    </source>
</evidence>
<proteinExistence type="inferred from homology"/>
<keyword evidence="2 6" id="KW-1003">Cell membrane</keyword>
<protein>
    <recommendedName>
        <fullName evidence="6">TVP38/TMEM64 family membrane protein</fullName>
    </recommendedName>
</protein>
<evidence type="ECO:0000256" key="3">
    <source>
        <dbReference type="ARBA" id="ARBA00022692"/>
    </source>
</evidence>
<evidence type="ECO:0000256" key="4">
    <source>
        <dbReference type="ARBA" id="ARBA00022989"/>
    </source>
</evidence>
<feature type="domain" description="VTT" evidence="7">
    <location>
        <begin position="62"/>
        <end position="178"/>
    </location>
</feature>
<keyword evidence="5 6" id="KW-0472">Membrane</keyword>
<keyword evidence="9" id="KW-1185">Reference proteome</keyword>
<dbReference type="OrthoDB" id="9812980at2"/>
<feature type="transmembrane region" description="Helical" evidence="6">
    <location>
        <begin position="44"/>
        <end position="63"/>
    </location>
</feature>
<dbReference type="GO" id="GO:0005886">
    <property type="term" value="C:plasma membrane"/>
    <property type="evidence" value="ECO:0007669"/>
    <property type="project" value="UniProtKB-SubCell"/>
</dbReference>
<comment type="subcellular location">
    <subcellularLocation>
        <location evidence="1 6">Cell membrane</location>
        <topology evidence="1 6">Multi-pass membrane protein</topology>
    </subcellularLocation>
</comment>
<gene>
    <name evidence="8" type="ORF">SAMN05421781_1960</name>
</gene>
<name>A0A1H2V7E5_9BACI</name>
<evidence type="ECO:0000256" key="1">
    <source>
        <dbReference type="ARBA" id="ARBA00004651"/>
    </source>
</evidence>
<reference evidence="8 9" key="1">
    <citation type="submission" date="2016-10" db="EMBL/GenBank/DDBJ databases">
        <authorList>
            <person name="de Groot N.N."/>
        </authorList>
    </citation>
    <scope>NUCLEOTIDE SEQUENCE [LARGE SCALE GENOMIC DNA]</scope>
    <source>
        <strain evidence="8 9">DSM 23126</strain>
    </source>
</reference>
<dbReference type="InterPro" id="IPR015414">
    <property type="entry name" value="TMEM64"/>
</dbReference>
<feature type="transmembrane region" description="Helical" evidence="6">
    <location>
        <begin position="155"/>
        <end position="174"/>
    </location>
</feature>
<evidence type="ECO:0000259" key="7">
    <source>
        <dbReference type="Pfam" id="PF09335"/>
    </source>
</evidence>
<keyword evidence="4 6" id="KW-1133">Transmembrane helix</keyword>
<feature type="transmembrane region" description="Helical" evidence="6">
    <location>
        <begin position="7"/>
        <end position="24"/>
    </location>
</feature>
<evidence type="ECO:0000313" key="9">
    <source>
        <dbReference type="Proteomes" id="UP000199488"/>
    </source>
</evidence>
<feature type="transmembrane region" description="Helical" evidence="6">
    <location>
        <begin position="186"/>
        <end position="205"/>
    </location>
</feature>
<dbReference type="Pfam" id="PF09335">
    <property type="entry name" value="VTT_dom"/>
    <property type="match status" value="1"/>
</dbReference>
<dbReference type="STRING" id="1122204.SAMN05421781_1960"/>
<keyword evidence="3 6" id="KW-0812">Transmembrane</keyword>
<dbReference type="PANTHER" id="PTHR12677">
    <property type="entry name" value="GOLGI APPARATUS MEMBRANE PROTEIN TVP38-RELATED"/>
    <property type="match status" value="1"/>
</dbReference>
<evidence type="ECO:0000313" key="8">
    <source>
        <dbReference type="EMBL" id="SDW64221.1"/>
    </source>
</evidence>
<evidence type="ECO:0000256" key="5">
    <source>
        <dbReference type="ARBA" id="ARBA00023136"/>
    </source>
</evidence>
<accession>A0A1H2V7E5</accession>
<dbReference type="InterPro" id="IPR032816">
    <property type="entry name" value="VTT_dom"/>
</dbReference>
<dbReference type="EMBL" id="FNNC01000004">
    <property type="protein sequence ID" value="SDW64221.1"/>
    <property type="molecule type" value="Genomic_DNA"/>
</dbReference>
<feature type="transmembrane region" description="Helical" evidence="6">
    <location>
        <begin position="75"/>
        <end position="98"/>
    </location>
</feature>